<dbReference type="InterPro" id="IPR009057">
    <property type="entry name" value="Homeodomain-like_sf"/>
</dbReference>
<evidence type="ECO:0000256" key="7">
    <source>
        <dbReference type="ARBA" id="ARBA00023125"/>
    </source>
</evidence>
<evidence type="ECO:0000256" key="4">
    <source>
        <dbReference type="ARBA" id="ARBA00022679"/>
    </source>
</evidence>
<evidence type="ECO:0000256" key="5">
    <source>
        <dbReference type="ARBA" id="ARBA00022777"/>
    </source>
</evidence>
<keyword evidence="10" id="KW-0812">Transmembrane</keyword>
<proteinExistence type="predicted"/>
<dbReference type="EMBL" id="JACIEP010000011">
    <property type="protein sequence ID" value="MBB4037134.1"/>
    <property type="molecule type" value="Genomic_DNA"/>
</dbReference>
<dbReference type="Gene3D" id="3.30.565.10">
    <property type="entry name" value="Histidine kinase-like ATPase, C-terminal domain"/>
    <property type="match status" value="1"/>
</dbReference>
<name>A0A840CTW0_9BACT</name>
<dbReference type="GO" id="GO:0043565">
    <property type="term" value="F:sequence-specific DNA binding"/>
    <property type="evidence" value="ECO:0007669"/>
    <property type="project" value="InterPro"/>
</dbReference>
<dbReference type="Gene3D" id="1.10.10.60">
    <property type="entry name" value="Homeodomain-like"/>
    <property type="match status" value="1"/>
</dbReference>
<evidence type="ECO:0000313" key="14">
    <source>
        <dbReference type="EMBL" id="MBB4037134.1"/>
    </source>
</evidence>
<feature type="modified residue" description="4-aspartylphosphate" evidence="9">
    <location>
        <position position="1178"/>
    </location>
</feature>
<accession>A0A840CTW0</accession>
<keyword evidence="6" id="KW-0805">Transcription regulation</keyword>
<sequence>MKYIKKIIITILFVVCGSTILSAQGELLFRHLSRNDGLLHNNVTCIAQDSLGYIWFGTHRGLNRYDGYIIDSYKYEDGKLQSVYYNRIHSIQIAGDYLWLATEAGLACFDIKNKKYVDFLVNDKLDKDFYQKVRTIKAGINNQIWLISDNKIRLVKVNPIDKKHKQPEIEPLKIGDSYEFLSDELYPKLALDEKGNAWITGRGYLSAYKRNNNGELVFAGGGDNYIGTGVRNICYNDSRLWITYEKDLKEYQIENNKYILLNQLEINTKSELVSLWVDNKYVWVMSNEVLVQVSKNSNPLQFTEHKHSSFNPRSAGNDMNNMFIDRNNNLWISTWGGGISYANIESRFFNTIHYSPLPSQKTVNSEFISSMHYSSDGHVYIGSKQGGLSRFNVKSKQTEPDYCVSDQLLPSITSIQSDADNVYAAVKNDLVIINKKSRSITASLRTVNEGYIFWLTFDKYNRLWAATHSGLQCFEKVNGKWANTQVYTSSTHEPYSLSTNQLHNIYSDTVKNELIVTSAMGINRVIFDEMGNPKRIVKYLARENYEYSLSSNYVWPIDKGNDSIYWIGTMGSGLNKVILKDNPDGSYDYVATNYGKEAGATSNDVESVEVDKFGNVWCGGFYLSCFDDQLKRFNVFDTNDGLQSEVFGTSSSCKDSEGNLYFGGANGFNYFTPKPQTADTASYHIYFSRLYINGELINSDIEYSGNLTLDYPDNNFSVDFTSLLFDLKQHIRYRYKLEGYDNDWRFIETGKNPTVSYQKIPYGKHKLLVEAGNWGNWNGKQYTLTIYSQPPFWRTWWAYALYALLLVLLTYVGIKYFLRWVQMKNTITMQREEEKRKEEMIEMKMRFFTDVSHEFRTPLTLINSAITEIEETQHIGPDKYLDVIKRNAGKLLKLVNELLDFHRSDIKVEKINATYISIPEYIQCIYEEFKAWAESLQINMTLDLPATDIKMWMDQGHFSKILSNIISNSILYSKTGSEINIKVSVNDFEKFEPKHKNSFRNTSAMLGGEQLIVSVSDRGIGIEKDSLSRIFDRFQRLDGSTSNKSGSGIGLSLVKSLVELHHGGIVVSSTINEGTEFTIALPLNDNYLSKEEKSDESDFSIEEYLSDYALEYESLEATETTAIHNEEKPTILIADDNYEILMVLREYLVKEYNVIMAVDGQDALDKCNTHFPDIVISDVMMPKISGIELCTTLKESLRTGFIPVILLSAKALIEHQIEGIETGADAYIPKPFNFNLLKATIRNLLKKSQQIKKSMPADNIRQNIIEKKQDKLFDKLTELVNANLTNKDFSVDHLCLELGLNRTKLYETIKTTTGMSLGNYIRKIRLDRAAELLKTTAMSVSEVGYIVGLESPSYFTRSFKEQFGVSPSEYIKTK</sequence>
<dbReference type="PROSITE" id="PS00041">
    <property type="entry name" value="HTH_ARAC_FAMILY_1"/>
    <property type="match status" value="1"/>
</dbReference>
<evidence type="ECO:0000313" key="15">
    <source>
        <dbReference type="Proteomes" id="UP000555103"/>
    </source>
</evidence>
<feature type="domain" description="Response regulatory" evidence="13">
    <location>
        <begin position="1130"/>
        <end position="1245"/>
    </location>
</feature>
<dbReference type="SUPFAM" id="SSF63829">
    <property type="entry name" value="Calcium-dependent phosphotriesterase"/>
    <property type="match status" value="2"/>
</dbReference>
<dbReference type="EC" id="2.7.13.3" evidence="2"/>
<dbReference type="SMART" id="SM00448">
    <property type="entry name" value="REC"/>
    <property type="match status" value="1"/>
</dbReference>
<dbReference type="SUPFAM" id="SSF46689">
    <property type="entry name" value="Homeodomain-like"/>
    <property type="match status" value="1"/>
</dbReference>
<dbReference type="InterPro" id="IPR003594">
    <property type="entry name" value="HATPase_dom"/>
</dbReference>
<gene>
    <name evidence="14" type="ORF">GGR21_003049</name>
</gene>
<dbReference type="InterPro" id="IPR011006">
    <property type="entry name" value="CheY-like_superfamily"/>
</dbReference>
<evidence type="ECO:0000256" key="10">
    <source>
        <dbReference type="SAM" id="Phobius"/>
    </source>
</evidence>
<organism evidence="14 15">
    <name type="scientific">Dysgonomonas hofstadii</name>
    <dbReference type="NCBI Taxonomy" id="637886"/>
    <lineage>
        <taxon>Bacteria</taxon>
        <taxon>Pseudomonadati</taxon>
        <taxon>Bacteroidota</taxon>
        <taxon>Bacteroidia</taxon>
        <taxon>Bacteroidales</taxon>
        <taxon>Dysgonomonadaceae</taxon>
        <taxon>Dysgonomonas</taxon>
    </lineage>
</organism>
<keyword evidence="15" id="KW-1185">Reference proteome</keyword>
<dbReference type="PANTHER" id="PTHR43547:SF2">
    <property type="entry name" value="HYBRID SIGNAL TRANSDUCTION HISTIDINE KINASE C"/>
    <property type="match status" value="1"/>
</dbReference>
<dbReference type="SUPFAM" id="SSF63825">
    <property type="entry name" value="YWTD domain"/>
    <property type="match status" value="1"/>
</dbReference>
<dbReference type="Pfam" id="PF07494">
    <property type="entry name" value="Reg_prop"/>
    <property type="match status" value="1"/>
</dbReference>
<keyword evidence="3 9" id="KW-0597">Phosphoprotein</keyword>
<evidence type="ECO:0000256" key="9">
    <source>
        <dbReference type="PROSITE-ProRule" id="PRU00169"/>
    </source>
</evidence>
<dbReference type="SMART" id="SM00387">
    <property type="entry name" value="HATPase_c"/>
    <property type="match status" value="1"/>
</dbReference>
<dbReference type="InterPro" id="IPR018060">
    <property type="entry name" value="HTH_AraC"/>
</dbReference>
<dbReference type="PROSITE" id="PS50110">
    <property type="entry name" value="RESPONSE_REGULATORY"/>
    <property type="match status" value="1"/>
</dbReference>
<evidence type="ECO:0000259" key="13">
    <source>
        <dbReference type="PROSITE" id="PS50110"/>
    </source>
</evidence>
<dbReference type="InterPro" id="IPR005467">
    <property type="entry name" value="His_kinase_dom"/>
</dbReference>
<dbReference type="Pfam" id="PF02518">
    <property type="entry name" value="HATPase_c"/>
    <property type="match status" value="1"/>
</dbReference>
<dbReference type="SUPFAM" id="SSF52172">
    <property type="entry name" value="CheY-like"/>
    <property type="match status" value="1"/>
</dbReference>
<reference evidence="14 15" key="1">
    <citation type="submission" date="2020-08" db="EMBL/GenBank/DDBJ databases">
        <title>Genomic Encyclopedia of Type Strains, Phase IV (KMG-IV): sequencing the most valuable type-strain genomes for metagenomic binning, comparative biology and taxonomic classification.</title>
        <authorList>
            <person name="Goeker M."/>
        </authorList>
    </citation>
    <scope>NUCLEOTIDE SEQUENCE [LARGE SCALE GENOMIC DNA]</scope>
    <source>
        <strain evidence="14 15">DSM 104969</strain>
    </source>
</reference>
<dbReference type="Gene3D" id="3.40.50.2300">
    <property type="match status" value="1"/>
</dbReference>
<dbReference type="Pfam" id="PF12833">
    <property type="entry name" value="HTH_18"/>
    <property type="match status" value="1"/>
</dbReference>
<keyword evidence="8" id="KW-0804">Transcription</keyword>
<dbReference type="Pfam" id="PF00512">
    <property type="entry name" value="HisKA"/>
    <property type="match status" value="1"/>
</dbReference>
<comment type="catalytic activity">
    <reaction evidence="1">
        <text>ATP + protein L-histidine = ADP + protein N-phospho-L-histidine.</text>
        <dbReference type="EC" id="2.7.13.3"/>
    </reaction>
</comment>
<evidence type="ECO:0000256" key="6">
    <source>
        <dbReference type="ARBA" id="ARBA00023015"/>
    </source>
</evidence>
<dbReference type="RefSeq" id="WP_183307996.1">
    <property type="nucleotide sequence ID" value="NZ_JACIEP010000011.1"/>
</dbReference>
<dbReference type="InterPro" id="IPR004358">
    <property type="entry name" value="Sig_transdc_His_kin-like_C"/>
</dbReference>
<dbReference type="GO" id="GO:0003700">
    <property type="term" value="F:DNA-binding transcription factor activity"/>
    <property type="evidence" value="ECO:0007669"/>
    <property type="project" value="InterPro"/>
</dbReference>
<keyword evidence="7 14" id="KW-0238">DNA-binding</keyword>
<dbReference type="InterPro" id="IPR015943">
    <property type="entry name" value="WD40/YVTN_repeat-like_dom_sf"/>
</dbReference>
<dbReference type="InterPro" id="IPR003661">
    <property type="entry name" value="HisK_dim/P_dom"/>
</dbReference>
<dbReference type="InterPro" id="IPR011110">
    <property type="entry name" value="Reg_prop"/>
</dbReference>
<feature type="transmembrane region" description="Helical" evidence="10">
    <location>
        <begin position="796"/>
        <end position="818"/>
    </location>
</feature>
<dbReference type="PRINTS" id="PR00344">
    <property type="entry name" value="BCTRLSENSOR"/>
</dbReference>
<dbReference type="InterPro" id="IPR013783">
    <property type="entry name" value="Ig-like_fold"/>
</dbReference>
<dbReference type="InterPro" id="IPR018062">
    <property type="entry name" value="HTH_AraC-typ_CS"/>
</dbReference>
<evidence type="ECO:0000256" key="2">
    <source>
        <dbReference type="ARBA" id="ARBA00012438"/>
    </source>
</evidence>
<dbReference type="SMART" id="SM00388">
    <property type="entry name" value="HisKA"/>
    <property type="match status" value="1"/>
</dbReference>
<protein>
    <recommendedName>
        <fullName evidence="2">histidine kinase</fullName>
        <ecNumber evidence="2">2.7.13.3</ecNumber>
    </recommendedName>
</protein>
<dbReference type="Gene3D" id="1.10.287.130">
    <property type="match status" value="1"/>
</dbReference>
<evidence type="ECO:0000256" key="3">
    <source>
        <dbReference type="ARBA" id="ARBA00022553"/>
    </source>
</evidence>
<evidence type="ECO:0000259" key="11">
    <source>
        <dbReference type="PROSITE" id="PS01124"/>
    </source>
</evidence>
<dbReference type="PROSITE" id="PS01124">
    <property type="entry name" value="HTH_ARAC_FAMILY_2"/>
    <property type="match status" value="1"/>
</dbReference>
<dbReference type="Gene3D" id="2.60.40.10">
    <property type="entry name" value="Immunoglobulins"/>
    <property type="match status" value="1"/>
</dbReference>
<dbReference type="Pfam" id="PF07495">
    <property type="entry name" value="Y_Y_Y"/>
    <property type="match status" value="1"/>
</dbReference>
<keyword evidence="10" id="KW-0472">Membrane</keyword>
<feature type="domain" description="HTH araC/xylS-type" evidence="11">
    <location>
        <begin position="1274"/>
        <end position="1373"/>
    </location>
</feature>
<keyword evidence="4" id="KW-0808">Transferase</keyword>
<dbReference type="SUPFAM" id="SSF47384">
    <property type="entry name" value="Homodimeric domain of signal transducing histidine kinase"/>
    <property type="match status" value="1"/>
</dbReference>
<evidence type="ECO:0000256" key="8">
    <source>
        <dbReference type="ARBA" id="ARBA00023163"/>
    </source>
</evidence>
<evidence type="ECO:0000256" key="1">
    <source>
        <dbReference type="ARBA" id="ARBA00000085"/>
    </source>
</evidence>
<dbReference type="PANTHER" id="PTHR43547">
    <property type="entry name" value="TWO-COMPONENT HISTIDINE KINASE"/>
    <property type="match status" value="1"/>
</dbReference>
<dbReference type="Proteomes" id="UP000555103">
    <property type="component" value="Unassembled WGS sequence"/>
</dbReference>
<keyword evidence="10" id="KW-1133">Transmembrane helix</keyword>
<dbReference type="InterPro" id="IPR001789">
    <property type="entry name" value="Sig_transdc_resp-reg_receiver"/>
</dbReference>
<dbReference type="PROSITE" id="PS50109">
    <property type="entry name" value="HIS_KIN"/>
    <property type="match status" value="1"/>
</dbReference>
<dbReference type="CDD" id="cd00082">
    <property type="entry name" value="HisKA"/>
    <property type="match status" value="1"/>
</dbReference>
<dbReference type="SMART" id="SM00342">
    <property type="entry name" value="HTH_ARAC"/>
    <property type="match status" value="1"/>
</dbReference>
<dbReference type="InterPro" id="IPR036097">
    <property type="entry name" value="HisK_dim/P_sf"/>
</dbReference>
<feature type="domain" description="Histidine kinase" evidence="12">
    <location>
        <begin position="850"/>
        <end position="1085"/>
    </location>
</feature>
<dbReference type="Gene3D" id="2.130.10.10">
    <property type="entry name" value="YVTN repeat-like/Quinoprotein amine dehydrogenase"/>
    <property type="match status" value="4"/>
</dbReference>
<dbReference type="FunFam" id="3.30.565.10:FF:000006">
    <property type="entry name" value="Sensor histidine kinase WalK"/>
    <property type="match status" value="1"/>
</dbReference>
<keyword evidence="5 14" id="KW-0418">Kinase</keyword>
<dbReference type="Pfam" id="PF00072">
    <property type="entry name" value="Response_reg"/>
    <property type="match status" value="1"/>
</dbReference>
<dbReference type="InterPro" id="IPR011123">
    <property type="entry name" value="Y_Y_Y"/>
</dbReference>
<evidence type="ECO:0000259" key="12">
    <source>
        <dbReference type="PROSITE" id="PS50109"/>
    </source>
</evidence>
<dbReference type="InterPro" id="IPR036890">
    <property type="entry name" value="HATPase_C_sf"/>
</dbReference>
<comment type="caution">
    <text evidence="14">The sequence shown here is derived from an EMBL/GenBank/DDBJ whole genome shotgun (WGS) entry which is preliminary data.</text>
</comment>
<dbReference type="GO" id="GO:0000155">
    <property type="term" value="F:phosphorelay sensor kinase activity"/>
    <property type="evidence" value="ECO:0007669"/>
    <property type="project" value="InterPro"/>
</dbReference>
<dbReference type="CDD" id="cd17574">
    <property type="entry name" value="REC_OmpR"/>
    <property type="match status" value="1"/>
</dbReference>
<dbReference type="SUPFAM" id="SSF55874">
    <property type="entry name" value="ATPase domain of HSP90 chaperone/DNA topoisomerase II/histidine kinase"/>
    <property type="match status" value="1"/>
</dbReference>